<evidence type="ECO:0000313" key="7">
    <source>
        <dbReference type="Proteomes" id="UP001301769"/>
    </source>
</evidence>
<dbReference type="GO" id="GO:0003885">
    <property type="term" value="F:D-arabinono-1,4-lactone oxidase activity"/>
    <property type="evidence" value="ECO:0007669"/>
    <property type="project" value="UniProtKB-EC"/>
</dbReference>
<dbReference type="InterPro" id="IPR016166">
    <property type="entry name" value="FAD-bd_PCMH"/>
</dbReference>
<name>A0AAN6XZH9_9PEZI</name>
<dbReference type="InterPro" id="IPR016169">
    <property type="entry name" value="FAD-bd_PCMH_sub2"/>
</dbReference>
<dbReference type="Gene3D" id="3.30.43.10">
    <property type="entry name" value="Uridine Diphospho-n-acetylenolpyruvylglucosamine Reductase, domain 2"/>
    <property type="match status" value="1"/>
</dbReference>
<dbReference type="InterPro" id="IPR010031">
    <property type="entry name" value="FAD_lactone_oxidase-like"/>
</dbReference>
<dbReference type="InterPro" id="IPR016167">
    <property type="entry name" value="FAD-bd_PCMH_sub1"/>
</dbReference>
<keyword evidence="3" id="KW-0560">Oxidoreductase</keyword>
<dbReference type="PANTHER" id="PTHR43762:SF1">
    <property type="entry name" value="D-ARABINONO-1,4-LACTONE OXIDASE"/>
    <property type="match status" value="1"/>
</dbReference>
<dbReference type="Gene3D" id="3.30.465.10">
    <property type="match status" value="1"/>
</dbReference>
<dbReference type="PIRSF" id="PIRSF000136">
    <property type="entry name" value="LGO_GLO"/>
    <property type="match status" value="1"/>
</dbReference>
<dbReference type="PROSITE" id="PS51387">
    <property type="entry name" value="FAD_PCMH"/>
    <property type="match status" value="1"/>
</dbReference>
<feature type="domain" description="FAD-binding PCMH-type" evidence="5">
    <location>
        <begin position="53"/>
        <end position="259"/>
    </location>
</feature>
<dbReference type="InterPro" id="IPR036318">
    <property type="entry name" value="FAD-bd_PCMH-like_sf"/>
</dbReference>
<reference evidence="6" key="1">
    <citation type="journal article" date="2023" name="Mol. Phylogenet. Evol.">
        <title>Genome-scale phylogeny and comparative genomics of the fungal order Sordariales.</title>
        <authorList>
            <person name="Hensen N."/>
            <person name="Bonometti L."/>
            <person name="Westerberg I."/>
            <person name="Brannstrom I.O."/>
            <person name="Guillou S."/>
            <person name="Cros-Aarteil S."/>
            <person name="Calhoun S."/>
            <person name="Haridas S."/>
            <person name="Kuo A."/>
            <person name="Mondo S."/>
            <person name="Pangilinan J."/>
            <person name="Riley R."/>
            <person name="LaButti K."/>
            <person name="Andreopoulos B."/>
            <person name="Lipzen A."/>
            <person name="Chen C."/>
            <person name="Yan M."/>
            <person name="Daum C."/>
            <person name="Ng V."/>
            <person name="Clum A."/>
            <person name="Steindorff A."/>
            <person name="Ohm R.A."/>
            <person name="Martin F."/>
            <person name="Silar P."/>
            <person name="Natvig D.O."/>
            <person name="Lalanne C."/>
            <person name="Gautier V."/>
            <person name="Ament-Velasquez S.L."/>
            <person name="Kruys A."/>
            <person name="Hutchinson M.I."/>
            <person name="Powell A.J."/>
            <person name="Barry K."/>
            <person name="Miller A.N."/>
            <person name="Grigoriev I.V."/>
            <person name="Debuchy R."/>
            <person name="Gladieux P."/>
            <person name="Hiltunen Thoren M."/>
            <person name="Johannesson H."/>
        </authorList>
    </citation>
    <scope>NUCLEOTIDE SEQUENCE</scope>
    <source>
        <strain evidence="6">PSN293</strain>
    </source>
</reference>
<dbReference type="SUPFAM" id="SSF56176">
    <property type="entry name" value="FAD-binding/transporter-associated domain-like"/>
    <property type="match status" value="1"/>
</dbReference>
<dbReference type="PANTHER" id="PTHR43762">
    <property type="entry name" value="L-GULONOLACTONE OXIDASE"/>
    <property type="match status" value="1"/>
</dbReference>
<dbReference type="Pfam" id="PF04030">
    <property type="entry name" value="ALO"/>
    <property type="match status" value="1"/>
</dbReference>
<evidence type="ECO:0000256" key="2">
    <source>
        <dbReference type="ARBA" id="ARBA00013136"/>
    </source>
</evidence>
<organism evidence="6 7">
    <name type="scientific">Rhypophila decipiens</name>
    <dbReference type="NCBI Taxonomy" id="261697"/>
    <lineage>
        <taxon>Eukaryota</taxon>
        <taxon>Fungi</taxon>
        <taxon>Dikarya</taxon>
        <taxon>Ascomycota</taxon>
        <taxon>Pezizomycotina</taxon>
        <taxon>Sordariomycetes</taxon>
        <taxon>Sordariomycetidae</taxon>
        <taxon>Sordariales</taxon>
        <taxon>Naviculisporaceae</taxon>
        <taxon>Rhypophila</taxon>
    </lineage>
</organism>
<dbReference type="GO" id="GO:0071949">
    <property type="term" value="F:FAD binding"/>
    <property type="evidence" value="ECO:0007669"/>
    <property type="project" value="InterPro"/>
</dbReference>
<comment type="caution">
    <text evidence="6">The sequence shown here is derived from an EMBL/GenBank/DDBJ whole genome shotgun (WGS) entry which is preliminary data.</text>
</comment>
<keyword evidence="7" id="KW-1185">Reference proteome</keyword>
<dbReference type="Pfam" id="PF01565">
    <property type="entry name" value="FAD_binding_4"/>
    <property type="match status" value="1"/>
</dbReference>
<evidence type="ECO:0000313" key="6">
    <source>
        <dbReference type="EMBL" id="KAK4208546.1"/>
    </source>
</evidence>
<evidence type="ECO:0000256" key="1">
    <source>
        <dbReference type="ARBA" id="ARBA00005083"/>
    </source>
</evidence>
<evidence type="ECO:0000256" key="4">
    <source>
        <dbReference type="ARBA" id="ARBA00033418"/>
    </source>
</evidence>
<gene>
    <name evidence="6" type="ORF">QBC37DRAFT_452443</name>
</gene>
<dbReference type="EC" id="1.1.3.37" evidence="2"/>
<dbReference type="InterPro" id="IPR007173">
    <property type="entry name" value="ALO_C"/>
</dbReference>
<dbReference type="AlphaFoldDB" id="A0AAN6XZH9"/>
<dbReference type="GO" id="GO:0016020">
    <property type="term" value="C:membrane"/>
    <property type="evidence" value="ECO:0007669"/>
    <property type="project" value="InterPro"/>
</dbReference>
<protein>
    <recommendedName>
        <fullName evidence="2">D-arabinono-1,4-lactone oxidase</fullName>
        <ecNumber evidence="2">1.1.3.37</ecNumber>
    </recommendedName>
    <alternativeName>
        <fullName evidence="4">L-galactono-gamma-lactone oxidase</fullName>
    </alternativeName>
</protein>
<reference evidence="6" key="2">
    <citation type="submission" date="2023-05" db="EMBL/GenBank/DDBJ databases">
        <authorList>
            <consortium name="Lawrence Berkeley National Laboratory"/>
            <person name="Steindorff A."/>
            <person name="Hensen N."/>
            <person name="Bonometti L."/>
            <person name="Westerberg I."/>
            <person name="Brannstrom I.O."/>
            <person name="Guillou S."/>
            <person name="Cros-Aarteil S."/>
            <person name="Calhoun S."/>
            <person name="Haridas S."/>
            <person name="Kuo A."/>
            <person name="Mondo S."/>
            <person name="Pangilinan J."/>
            <person name="Riley R."/>
            <person name="Labutti K."/>
            <person name="Andreopoulos B."/>
            <person name="Lipzen A."/>
            <person name="Chen C."/>
            <person name="Yanf M."/>
            <person name="Daum C."/>
            <person name="Ng V."/>
            <person name="Clum A."/>
            <person name="Ohm R."/>
            <person name="Martin F."/>
            <person name="Silar P."/>
            <person name="Natvig D."/>
            <person name="Lalanne C."/>
            <person name="Gautier V."/>
            <person name="Ament-Velasquez S.L."/>
            <person name="Kruys A."/>
            <person name="Hutchinson M.I."/>
            <person name="Powell A.J."/>
            <person name="Barry K."/>
            <person name="Miller A.N."/>
            <person name="Grigoriev I.V."/>
            <person name="Debuchy R."/>
            <person name="Gladieux P."/>
            <person name="Thoren M.H."/>
            <person name="Johannesson H."/>
        </authorList>
    </citation>
    <scope>NUCLEOTIDE SEQUENCE</scope>
    <source>
        <strain evidence="6">PSN293</strain>
    </source>
</reference>
<sequence length="548" mass="60591">MDQDKAAELFLWILTNPDDCEDKKQQLAHAFDHDPETVLRAVKDVADGQSNNFNPPASQFTALTRTPSSLAELVAIVNDSREQNLRVRAVGSGHSFSDITNAQDAVLLDPRTGLNNVLPLDPSILHAGPDPANMIRIQSGIKVADLNAALDARNLALINMGAYDGQTISGALSTGTHGSGAHYGPMADAILSIVLVSESGTVYQIEPSITDAAKFPGHLSEVPTVPVILKQDDDWFSTAKIAMGCLGLIYSYTLRVTAAFSLSETRKMSTWEAVKHTWPPSTFDSGKWHYELLINPYPDTDKTTYHNCITVERERLTPPQVKPRGARLSWFSQLLEQGAVEMSRLLVWYLNHVPRSSPGAINQALKFLPDYDPPYVDVSHKVFTLGVENTVPAWALELHFEFEMGTEAGNSKFKAVIDKVLETFRGLAQQRGWYIAGPIGVRFAKGSDAFLAPEQAGEGLVTCTVECDMLWGIHHDTELLGAIKEEICNGVGEVKTVRVHWGLDWGFTTAEDVRRWYPDLGKWQAVFREVNKGAMFDNAFTERLKLRE</sequence>
<proteinExistence type="predicted"/>
<comment type="pathway">
    <text evidence="1">Cofactor biosynthesis; D-erythroascorbate biosynthesis; dehydro-D-arabinono-1,4-lactone from D-arabinose: step 2/2.</text>
</comment>
<evidence type="ECO:0000259" key="5">
    <source>
        <dbReference type="PROSITE" id="PS51387"/>
    </source>
</evidence>
<accession>A0AAN6XZH9</accession>
<dbReference type="Proteomes" id="UP001301769">
    <property type="component" value="Unassembled WGS sequence"/>
</dbReference>
<evidence type="ECO:0000256" key="3">
    <source>
        <dbReference type="ARBA" id="ARBA00023002"/>
    </source>
</evidence>
<dbReference type="EMBL" id="MU858239">
    <property type="protein sequence ID" value="KAK4208546.1"/>
    <property type="molecule type" value="Genomic_DNA"/>
</dbReference>
<dbReference type="InterPro" id="IPR006094">
    <property type="entry name" value="Oxid_FAD_bind_N"/>
</dbReference>